<reference evidence="1" key="1">
    <citation type="journal article" date="2025" name="Int. J. Syst. Evol. Microbiol.">
        <title>Inconstantimicrobium mannanitabidum sp. nov., a novel member of the family Clostridiaceae isolated from anoxic soil under the treatment of reductive soil disinfestation.</title>
        <authorList>
            <person name="Ueki A."/>
            <person name="Tonouchi A."/>
            <person name="Honma S."/>
            <person name="Kaku N."/>
            <person name="Ueki K."/>
        </authorList>
    </citation>
    <scope>NUCLEOTIDE SEQUENCE</scope>
    <source>
        <strain evidence="1">TW13</strain>
    </source>
</reference>
<name>A0ACB5RBJ8_9CLOT</name>
<gene>
    <name evidence="1" type="ORF">rsdtw13_17630</name>
</gene>
<protein>
    <submittedName>
        <fullName evidence="1">Uncharacterized protein</fullName>
    </submittedName>
</protein>
<sequence>MKNNGTILIETDRLNLRRFVKEDIEQSFTNWASDTNSSKYLAYYPHKKKSDTENMITHWIQLYEDKCTYIWAIEVKNTGDIIGIITVDASFASVEMCEIAYMLGS</sequence>
<proteinExistence type="predicted"/>
<evidence type="ECO:0000313" key="1">
    <source>
        <dbReference type="EMBL" id="GKX66505.1"/>
    </source>
</evidence>
<accession>A0ACB5RBJ8</accession>
<dbReference type="EMBL" id="BROD01000001">
    <property type="protein sequence ID" value="GKX66505.1"/>
    <property type="molecule type" value="Genomic_DNA"/>
</dbReference>
<comment type="caution">
    <text evidence="1">The sequence shown here is derived from an EMBL/GenBank/DDBJ whole genome shotgun (WGS) entry which is preliminary data.</text>
</comment>
<dbReference type="Proteomes" id="UP001058074">
    <property type="component" value="Unassembled WGS sequence"/>
</dbReference>
<evidence type="ECO:0000313" key="2">
    <source>
        <dbReference type="Proteomes" id="UP001058074"/>
    </source>
</evidence>
<keyword evidence="2" id="KW-1185">Reference proteome</keyword>
<organism evidence="1 2">
    <name type="scientific">Inconstantimicrobium mannanitabidum</name>
    <dbReference type="NCBI Taxonomy" id="1604901"/>
    <lineage>
        <taxon>Bacteria</taxon>
        <taxon>Bacillati</taxon>
        <taxon>Bacillota</taxon>
        <taxon>Clostridia</taxon>
        <taxon>Eubacteriales</taxon>
        <taxon>Clostridiaceae</taxon>
        <taxon>Inconstantimicrobium</taxon>
    </lineage>
</organism>